<dbReference type="InterPro" id="IPR049945">
    <property type="entry name" value="AAA_22"/>
</dbReference>
<name>A0A6V8N236_9BACT</name>
<dbReference type="GO" id="GO:0016887">
    <property type="term" value="F:ATP hydrolysis activity"/>
    <property type="evidence" value="ECO:0007669"/>
    <property type="project" value="InterPro"/>
</dbReference>
<organism evidence="2 3">
    <name type="scientific">Geomonas limicola</name>
    <dbReference type="NCBI Taxonomy" id="2740186"/>
    <lineage>
        <taxon>Bacteria</taxon>
        <taxon>Pseudomonadati</taxon>
        <taxon>Thermodesulfobacteriota</taxon>
        <taxon>Desulfuromonadia</taxon>
        <taxon>Geobacterales</taxon>
        <taxon>Geobacteraceae</taxon>
        <taxon>Geomonas</taxon>
    </lineage>
</organism>
<dbReference type="Gene3D" id="3.40.50.300">
    <property type="entry name" value="P-loop containing nucleotide triphosphate hydrolases"/>
    <property type="match status" value="1"/>
</dbReference>
<protein>
    <submittedName>
        <fullName evidence="2">ATPase</fullName>
    </submittedName>
</protein>
<dbReference type="Proteomes" id="UP000587586">
    <property type="component" value="Unassembled WGS sequence"/>
</dbReference>
<dbReference type="Pfam" id="PF13401">
    <property type="entry name" value="AAA_22"/>
    <property type="match status" value="1"/>
</dbReference>
<evidence type="ECO:0000313" key="2">
    <source>
        <dbReference type="EMBL" id="GFO66566.1"/>
    </source>
</evidence>
<dbReference type="PANTHER" id="PTHR35894">
    <property type="entry name" value="GENERAL SECRETION PATHWAY PROTEIN A-RELATED"/>
    <property type="match status" value="1"/>
</dbReference>
<gene>
    <name evidence="2" type="ORF">GMLC_01450</name>
</gene>
<dbReference type="AlphaFoldDB" id="A0A6V8N236"/>
<comment type="caution">
    <text evidence="2">The sequence shown here is derived from an EMBL/GenBank/DDBJ whole genome shotgun (WGS) entry which is preliminary data.</text>
</comment>
<dbReference type="InterPro" id="IPR017466">
    <property type="entry name" value="XrtA-assoc_ATPase-like"/>
</dbReference>
<feature type="domain" description="AAA+ ATPase" evidence="1">
    <location>
        <begin position="42"/>
        <end position="183"/>
    </location>
</feature>
<dbReference type="NCBIfam" id="TIGR03015">
    <property type="entry name" value="pepcterm_ATPase"/>
    <property type="match status" value="1"/>
</dbReference>
<dbReference type="SMART" id="SM00382">
    <property type="entry name" value="AAA"/>
    <property type="match status" value="1"/>
</dbReference>
<dbReference type="PANTHER" id="PTHR35894:SF1">
    <property type="entry name" value="PHOSPHORIBULOKINASE _ URIDINE KINASE FAMILY"/>
    <property type="match status" value="1"/>
</dbReference>
<dbReference type="EMBL" id="BLXZ01000001">
    <property type="protein sequence ID" value="GFO66566.1"/>
    <property type="molecule type" value="Genomic_DNA"/>
</dbReference>
<evidence type="ECO:0000313" key="3">
    <source>
        <dbReference type="Proteomes" id="UP000587586"/>
    </source>
</evidence>
<sequence>MYEAFFNLRKKPFELVPDPDFIYLGRAHKKALTYLDYGIRERAGFILLTGDIGSGKTTLIRNLLGKRYERVTLSKIFNTRVNSEQLLAMINEDFGLDGTGKDKITLIRELNDFLLEQHALGNHPILIIDEAQNLAPELLEEIRMLSNLESSHAKLLQIILVGQPELRETLALPQLMQLRQRISINCHLKALSRQEMGDYIQHRLSVAGNPEALRFPAGTLDLVYQYSRGIPRLVNIICDFLMLSAFAEEVTEVSLEMARDVVGDLDFDNHFWGGSPRAGAVDGTAEAFPSEVATDSGRLSRTLDEVCTTLSLLRDDFKSHVARTEAEIADLGETVAGLGEKLDRVSRQSTELRPAEPGFVRRLFGAGAGGDK</sequence>
<dbReference type="InterPro" id="IPR027417">
    <property type="entry name" value="P-loop_NTPase"/>
</dbReference>
<dbReference type="InterPro" id="IPR052026">
    <property type="entry name" value="ExeA_AAA_ATPase_DNA-bind"/>
</dbReference>
<keyword evidence="3" id="KW-1185">Reference proteome</keyword>
<dbReference type="SUPFAM" id="SSF52540">
    <property type="entry name" value="P-loop containing nucleoside triphosphate hydrolases"/>
    <property type="match status" value="1"/>
</dbReference>
<evidence type="ECO:0000259" key="1">
    <source>
        <dbReference type="SMART" id="SM00382"/>
    </source>
</evidence>
<dbReference type="RefSeq" id="WP_183359104.1">
    <property type="nucleotide sequence ID" value="NZ_BLXZ01000001.1"/>
</dbReference>
<proteinExistence type="predicted"/>
<dbReference type="InterPro" id="IPR003593">
    <property type="entry name" value="AAA+_ATPase"/>
</dbReference>
<accession>A0A6V8N236</accession>
<reference evidence="3" key="1">
    <citation type="submission" date="2020-06" db="EMBL/GenBank/DDBJ databases">
        <title>Draft genomic sequecing of Geomonas sp. Red745.</title>
        <authorList>
            <person name="Itoh H."/>
            <person name="Xu Z.X."/>
            <person name="Ushijima N."/>
            <person name="Masuda Y."/>
            <person name="Shiratori Y."/>
            <person name="Senoo K."/>
        </authorList>
    </citation>
    <scope>NUCLEOTIDE SEQUENCE [LARGE SCALE GENOMIC DNA]</scope>
    <source>
        <strain evidence="3">Red745</strain>
    </source>
</reference>